<proteinExistence type="predicted"/>
<organism evidence="2 3">
    <name type="scientific">Gimesia alba</name>
    <dbReference type="NCBI Taxonomy" id="2527973"/>
    <lineage>
        <taxon>Bacteria</taxon>
        <taxon>Pseudomonadati</taxon>
        <taxon>Planctomycetota</taxon>
        <taxon>Planctomycetia</taxon>
        <taxon>Planctomycetales</taxon>
        <taxon>Planctomycetaceae</taxon>
        <taxon>Gimesia</taxon>
    </lineage>
</organism>
<dbReference type="EMBL" id="CP036269">
    <property type="protein sequence ID" value="QDT44462.1"/>
    <property type="molecule type" value="Genomic_DNA"/>
</dbReference>
<name>A0A517RKW4_9PLAN</name>
<evidence type="ECO:0000256" key="1">
    <source>
        <dbReference type="SAM" id="SignalP"/>
    </source>
</evidence>
<dbReference type="RefSeq" id="WP_198000079.1">
    <property type="nucleotide sequence ID" value="NZ_CP036269.1"/>
</dbReference>
<reference evidence="2 3" key="1">
    <citation type="submission" date="2019-02" db="EMBL/GenBank/DDBJ databases">
        <title>Deep-cultivation of Planctomycetes and their phenomic and genomic characterization uncovers novel biology.</title>
        <authorList>
            <person name="Wiegand S."/>
            <person name="Jogler M."/>
            <person name="Boedeker C."/>
            <person name="Pinto D."/>
            <person name="Vollmers J."/>
            <person name="Rivas-Marin E."/>
            <person name="Kohn T."/>
            <person name="Peeters S.H."/>
            <person name="Heuer A."/>
            <person name="Rast P."/>
            <person name="Oberbeckmann S."/>
            <person name="Bunk B."/>
            <person name="Jeske O."/>
            <person name="Meyerdierks A."/>
            <person name="Storesund J.E."/>
            <person name="Kallscheuer N."/>
            <person name="Luecker S."/>
            <person name="Lage O.M."/>
            <person name="Pohl T."/>
            <person name="Merkel B.J."/>
            <person name="Hornburger P."/>
            <person name="Mueller R.-W."/>
            <person name="Bruemmer F."/>
            <person name="Labrenz M."/>
            <person name="Spormann A.M."/>
            <person name="Op den Camp H."/>
            <person name="Overmann J."/>
            <person name="Amann R."/>
            <person name="Jetten M.S.M."/>
            <person name="Mascher T."/>
            <person name="Medema M.H."/>
            <person name="Devos D.P."/>
            <person name="Kaster A.-K."/>
            <person name="Ovreas L."/>
            <person name="Rohde M."/>
            <person name="Galperin M.Y."/>
            <person name="Jogler C."/>
        </authorList>
    </citation>
    <scope>NUCLEOTIDE SEQUENCE [LARGE SCALE GENOMIC DNA]</scope>
    <source>
        <strain evidence="2 3">Pan241w</strain>
    </source>
</reference>
<protein>
    <recommendedName>
        <fullName evidence="4">Alpha/beta hydrolase family protein</fullName>
    </recommendedName>
</protein>
<dbReference type="Gene3D" id="3.40.50.1820">
    <property type="entry name" value="alpha/beta hydrolase"/>
    <property type="match status" value="1"/>
</dbReference>
<dbReference type="Proteomes" id="UP000317171">
    <property type="component" value="Chromosome"/>
</dbReference>
<feature type="signal peptide" evidence="1">
    <location>
        <begin position="1"/>
        <end position="25"/>
    </location>
</feature>
<dbReference type="AlphaFoldDB" id="A0A517RKW4"/>
<gene>
    <name evidence="2" type="ORF">Pan241w_45710</name>
</gene>
<keyword evidence="3" id="KW-1185">Reference proteome</keyword>
<evidence type="ECO:0008006" key="4">
    <source>
        <dbReference type="Google" id="ProtNLM"/>
    </source>
</evidence>
<dbReference type="KEGG" id="gaz:Pan241w_45710"/>
<dbReference type="InterPro" id="IPR029058">
    <property type="entry name" value="AB_hydrolase_fold"/>
</dbReference>
<evidence type="ECO:0000313" key="3">
    <source>
        <dbReference type="Proteomes" id="UP000317171"/>
    </source>
</evidence>
<evidence type="ECO:0000313" key="2">
    <source>
        <dbReference type="EMBL" id="QDT44462.1"/>
    </source>
</evidence>
<dbReference type="SUPFAM" id="SSF53474">
    <property type="entry name" value="alpha/beta-Hydrolases"/>
    <property type="match status" value="1"/>
</dbReference>
<sequence precursor="true">MSVQNCTKHLGLVLLLVCQSIDLSAAEPNNLNTLPSDLTVPAVTHDKPQAGKRVWQTNPGFEQTKIAHALYLPSDWKPDKTYPVIMEYPGNGGFKNALGDRSQGRVQDCKLGYGLSGGKGMIWVSLPFVDSKAGKHALKWWGDPDATADYCKQTVTRICREYGGDPDNVILTGFSRGAIACNYIGLRDDEIAALWKAMLPHSHYDGVRKWNYADSDSTSARKRLARLGTRPQFISHERSTQATEDFLKASQSPGQFTFMALPYPNHSDEWVLKDIPERTQVREWLKTIVTNNSSE</sequence>
<keyword evidence="1" id="KW-0732">Signal</keyword>
<accession>A0A517RKW4</accession>
<feature type="chain" id="PRO_5021749189" description="Alpha/beta hydrolase family protein" evidence="1">
    <location>
        <begin position="26"/>
        <end position="295"/>
    </location>
</feature>